<comment type="caution">
    <text evidence="2">The sequence shown here is derived from an EMBL/GenBank/DDBJ whole genome shotgun (WGS) entry which is preliminary data.</text>
</comment>
<feature type="domain" description="CobE/GbiG C-terminal" evidence="1">
    <location>
        <begin position="11"/>
        <end position="143"/>
    </location>
</feature>
<dbReference type="SUPFAM" id="SSF159664">
    <property type="entry name" value="CobE/GbiG C-terminal domain-like"/>
    <property type="match status" value="1"/>
</dbReference>
<gene>
    <name evidence="2" type="ORF">RIF23_12285</name>
</gene>
<evidence type="ECO:0000313" key="2">
    <source>
        <dbReference type="EMBL" id="MDS1271076.1"/>
    </source>
</evidence>
<dbReference type="PANTHER" id="PTHR37477:SF1">
    <property type="entry name" value="COBALT-PRECORRIN-5A HYDROLASE"/>
    <property type="match status" value="1"/>
</dbReference>
<dbReference type="InterPro" id="IPR052553">
    <property type="entry name" value="CbiG_hydrolase"/>
</dbReference>
<proteinExistence type="predicted"/>
<dbReference type="PANTHER" id="PTHR37477">
    <property type="entry name" value="COBALT-PRECORRIN-5A HYDROLASE"/>
    <property type="match status" value="1"/>
</dbReference>
<evidence type="ECO:0000313" key="3">
    <source>
        <dbReference type="Proteomes" id="UP001250214"/>
    </source>
</evidence>
<dbReference type="InterPro" id="IPR002750">
    <property type="entry name" value="CobE/GbiG_C"/>
</dbReference>
<dbReference type="InterPro" id="IPR036518">
    <property type="entry name" value="CobE/GbiG_C_sf"/>
</dbReference>
<keyword evidence="3" id="KW-1185">Reference proteome</keyword>
<evidence type="ECO:0000259" key="1">
    <source>
        <dbReference type="Pfam" id="PF01890"/>
    </source>
</evidence>
<sequence>MSTSPAWRWPLAVGVGARRGQDSTVVPRAVDAVLRAAGIDPARVHVLATSAARASDSGMRTAAATWRWPLVSYSAERLSGVAVPSPSSTVHRAVGTSSVAEAAALLAVAEVAEQAGRVRDRPGLIVPKTVPRPAADGVTVAVAGIATYPAGELSGDVYGRMPESGW</sequence>
<dbReference type="Pfam" id="PF01890">
    <property type="entry name" value="CbiG_C"/>
    <property type="match status" value="1"/>
</dbReference>
<name>A0ABU2H6Z3_9ACTN</name>
<dbReference type="Gene3D" id="3.30.420.180">
    <property type="entry name" value="CobE/GbiG C-terminal domain"/>
    <property type="match status" value="1"/>
</dbReference>
<dbReference type="EMBL" id="JAVLVT010000005">
    <property type="protein sequence ID" value="MDS1271076.1"/>
    <property type="molecule type" value="Genomic_DNA"/>
</dbReference>
<organism evidence="2 3">
    <name type="scientific">Lipingzhangella rawalii</name>
    <dbReference type="NCBI Taxonomy" id="2055835"/>
    <lineage>
        <taxon>Bacteria</taxon>
        <taxon>Bacillati</taxon>
        <taxon>Actinomycetota</taxon>
        <taxon>Actinomycetes</taxon>
        <taxon>Streptosporangiales</taxon>
        <taxon>Nocardiopsidaceae</taxon>
        <taxon>Lipingzhangella</taxon>
    </lineage>
</organism>
<dbReference type="Proteomes" id="UP001250214">
    <property type="component" value="Unassembled WGS sequence"/>
</dbReference>
<dbReference type="RefSeq" id="WP_310912627.1">
    <property type="nucleotide sequence ID" value="NZ_JAVLVT010000005.1"/>
</dbReference>
<reference evidence="3" key="1">
    <citation type="submission" date="2023-07" db="EMBL/GenBank/DDBJ databases">
        <title>Novel species in the genus Lipingzhangella isolated from Sambhar Salt Lake.</title>
        <authorList>
            <person name="Jiya N."/>
            <person name="Kajale S."/>
            <person name="Sharma A."/>
        </authorList>
    </citation>
    <scope>NUCLEOTIDE SEQUENCE [LARGE SCALE GENOMIC DNA]</scope>
    <source>
        <strain evidence="3">LS1_29</strain>
    </source>
</reference>
<accession>A0ABU2H6Z3</accession>
<protein>
    <submittedName>
        <fullName evidence="2">Cobalamin biosynthesis protein</fullName>
    </submittedName>
</protein>